<dbReference type="EMBL" id="ML975179">
    <property type="protein sequence ID" value="KAF1808748.1"/>
    <property type="molecule type" value="Genomic_DNA"/>
</dbReference>
<reference evidence="4" key="3">
    <citation type="submission" date="2025-04" db="UniProtKB">
        <authorList>
            <consortium name="RefSeq"/>
        </authorList>
    </citation>
    <scope>IDENTIFICATION</scope>
    <source>
        <strain evidence="4">CBS 781.70</strain>
    </source>
</reference>
<organism evidence="2">
    <name type="scientific">Eremomyces bilateralis CBS 781.70</name>
    <dbReference type="NCBI Taxonomy" id="1392243"/>
    <lineage>
        <taxon>Eukaryota</taxon>
        <taxon>Fungi</taxon>
        <taxon>Dikarya</taxon>
        <taxon>Ascomycota</taxon>
        <taxon>Pezizomycotina</taxon>
        <taxon>Dothideomycetes</taxon>
        <taxon>Dothideomycetes incertae sedis</taxon>
        <taxon>Eremomycetales</taxon>
        <taxon>Eremomycetaceae</taxon>
        <taxon>Eremomyces</taxon>
    </lineage>
</organism>
<name>A0A6G1FSQ7_9PEZI</name>
<sequence>MCFCSVRQSCLLSSIRIQVSRQTLLRTSVEECVGVRHNGRWIRSPIPMILMITLLVYHGIVLSAATLSSKWRMTINTIPCHIKGQCPPCLGHPSLVLGFASFGRGADITWTDNNPPSVLTSRIMVPLSRCGLVQYSTYGNSSSKRIGKIPSIARRNPRAVGASVQQLYIDHKDLIADEVLCRDRTSDQ</sequence>
<proteinExistence type="predicted"/>
<accession>A0A6G1FSQ7</accession>
<evidence type="ECO:0000313" key="2">
    <source>
        <dbReference type="EMBL" id="KAF1808748.1"/>
    </source>
</evidence>
<dbReference type="GeneID" id="54414958"/>
<dbReference type="Proteomes" id="UP000504638">
    <property type="component" value="Unplaced"/>
</dbReference>
<reference evidence="4" key="2">
    <citation type="submission" date="2020-04" db="EMBL/GenBank/DDBJ databases">
        <authorList>
            <consortium name="NCBI Genome Project"/>
        </authorList>
    </citation>
    <scope>NUCLEOTIDE SEQUENCE</scope>
    <source>
        <strain evidence="4">CBS 781.70</strain>
    </source>
</reference>
<gene>
    <name evidence="2 4" type="ORF">P152DRAFT_208039</name>
</gene>
<keyword evidence="1" id="KW-0472">Membrane</keyword>
<keyword evidence="3" id="KW-1185">Reference proteome</keyword>
<keyword evidence="1" id="KW-0812">Transmembrane</keyword>
<protein>
    <submittedName>
        <fullName evidence="2 4">Uncharacterized protein</fullName>
    </submittedName>
</protein>
<evidence type="ECO:0000313" key="3">
    <source>
        <dbReference type="Proteomes" id="UP000504638"/>
    </source>
</evidence>
<dbReference type="RefSeq" id="XP_033530379.1">
    <property type="nucleotide sequence ID" value="XM_033674388.1"/>
</dbReference>
<keyword evidence="1" id="KW-1133">Transmembrane helix</keyword>
<evidence type="ECO:0000256" key="1">
    <source>
        <dbReference type="SAM" id="Phobius"/>
    </source>
</evidence>
<feature type="transmembrane region" description="Helical" evidence="1">
    <location>
        <begin position="46"/>
        <end position="67"/>
    </location>
</feature>
<reference evidence="2 4" key="1">
    <citation type="submission" date="2020-01" db="EMBL/GenBank/DDBJ databases">
        <authorList>
            <consortium name="DOE Joint Genome Institute"/>
            <person name="Haridas S."/>
            <person name="Albert R."/>
            <person name="Binder M."/>
            <person name="Bloem J."/>
            <person name="Labutti K."/>
            <person name="Salamov A."/>
            <person name="Andreopoulos B."/>
            <person name="Baker S.E."/>
            <person name="Barry K."/>
            <person name="Bills G."/>
            <person name="Bluhm B.H."/>
            <person name="Cannon C."/>
            <person name="Castanera R."/>
            <person name="Culley D.E."/>
            <person name="Daum C."/>
            <person name="Ezra D."/>
            <person name="Gonzalez J.B."/>
            <person name="Henrissat B."/>
            <person name="Kuo A."/>
            <person name="Liang C."/>
            <person name="Lipzen A."/>
            <person name="Lutzoni F."/>
            <person name="Magnuson J."/>
            <person name="Mondo S."/>
            <person name="Nolan M."/>
            <person name="Ohm R."/>
            <person name="Pangilinan J."/>
            <person name="Park H.-J."/>
            <person name="Ramirez L."/>
            <person name="Alfaro M."/>
            <person name="Sun H."/>
            <person name="Tritt A."/>
            <person name="Yoshinaga Y."/>
            <person name="Zwiers L.-H."/>
            <person name="Turgeon B.G."/>
            <person name="Goodwin S.B."/>
            <person name="Spatafora J.W."/>
            <person name="Crous P.W."/>
            <person name="Grigoriev I.V."/>
        </authorList>
    </citation>
    <scope>NUCLEOTIDE SEQUENCE</scope>
    <source>
        <strain evidence="2 4">CBS 781.70</strain>
    </source>
</reference>
<dbReference type="AlphaFoldDB" id="A0A6G1FSQ7"/>
<evidence type="ECO:0000313" key="4">
    <source>
        <dbReference type="RefSeq" id="XP_033530379.1"/>
    </source>
</evidence>